<feature type="compositionally biased region" description="Polar residues" evidence="1">
    <location>
        <begin position="490"/>
        <end position="517"/>
    </location>
</feature>
<evidence type="ECO:0000313" key="2">
    <source>
        <dbReference type="EMBL" id="GIQ84124.1"/>
    </source>
</evidence>
<feature type="region of interest" description="Disordered" evidence="1">
    <location>
        <begin position="356"/>
        <end position="517"/>
    </location>
</feature>
<comment type="caution">
    <text evidence="2">The sequence shown here is derived from an EMBL/GenBank/DDBJ whole genome shotgun (WGS) entry which is preliminary data.</text>
</comment>
<feature type="region of interest" description="Disordered" evidence="1">
    <location>
        <begin position="130"/>
        <end position="163"/>
    </location>
</feature>
<reference evidence="2 3" key="1">
    <citation type="journal article" date="2018" name="PLoS ONE">
        <title>The draft genome of Kipferlia bialata reveals reductive genome evolution in fornicate parasites.</title>
        <authorList>
            <person name="Tanifuji G."/>
            <person name="Takabayashi S."/>
            <person name="Kume K."/>
            <person name="Takagi M."/>
            <person name="Nakayama T."/>
            <person name="Kamikawa R."/>
            <person name="Inagaki Y."/>
            <person name="Hashimoto T."/>
        </authorList>
    </citation>
    <scope>NUCLEOTIDE SEQUENCE [LARGE SCALE GENOMIC DNA]</scope>
    <source>
        <strain evidence="2">NY0173</strain>
    </source>
</reference>
<proteinExistence type="predicted"/>
<feature type="compositionally biased region" description="Basic and acidic residues" evidence="1">
    <location>
        <begin position="142"/>
        <end position="161"/>
    </location>
</feature>
<sequence length="517" mass="57086">YVLALDATRKQGLSNDQDRARVTGAASRPDLTLDQLQEVAAVMVSEWQAEIRPQSLASNAGLKLESSAARLNADQERAIKIARTVAHMRRRRKVVGLMMEDDQAWANDPICKSRYRHLITQELIPESAREVKGPAALQAQIEKQREEREREKGRGRGRGDMEQGAVQRHLTMQALAQEEGYNDVADISDSEILERLVLENERRGELQIPTVQEVEAELEAAILAGQEGEEWDDNDGYIPDALGHETDVDDADAARKKEIAEEVEREKQIEGREGVDEESDPDADVIADCGYLIDRSEAISLMAALHAENDAAIAKEEDRHERESMMSVANRDRGQAMPVLASKKDKKKYLYSLHRELDRRGSERPVPRKSSVNTSLPRSLQRNQSMLNPSMTGGSGSGGSGSDVPKGAPRRAFRPKVGLREASRMSLNPRPSPGLQRQKDSVSTMGLMADQVAAIGAGPKPLRRSFSKQELGTDLDTPSDKLRRMRSKTNLRATGMSRQPSGIISQLSVSTEGSSEG</sequence>
<dbReference type="EMBL" id="BDIP01001314">
    <property type="protein sequence ID" value="GIQ84124.1"/>
    <property type="molecule type" value="Genomic_DNA"/>
</dbReference>
<dbReference type="AlphaFoldDB" id="A0A9K3CYP5"/>
<feature type="compositionally biased region" description="Polar residues" evidence="1">
    <location>
        <begin position="370"/>
        <end position="392"/>
    </location>
</feature>
<dbReference type="Proteomes" id="UP000265618">
    <property type="component" value="Unassembled WGS sequence"/>
</dbReference>
<accession>A0A9K3CYP5</accession>
<feature type="compositionally biased region" description="Basic and acidic residues" evidence="1">
    <location>
        <begin position="356"/>
        <end position="366"/>
    </location>
</feature>
<keyword evidence="3" id="KW-1185">Reference proteome</keyword>
<evidence type="ECO:0000256" key="1">
    <source>
        <dbReference type="SAM" id="MobiDB-lite"/>
    </source>
</evidence>
<gene>
    <name evidence="2" type="ORF">KIPB_005566</name>
</gene>
<feature type="non-terminal residue" evidence="2">
    <location>
        <position position="517"/>
    </location>
</feature>
<protein>
    <submittedName>
        <fullName evidence="2">Uncharacterized protein</fullName>
    </submittedName>
</protein>
<evidence type="ECO:0000313" key="3">
    <source>
        <dbReference type="Proteomes" id="UP000265618"/>
    </source>
</evidence>
<organism evidence="2 3">
    <name type="scientific">Kipferlia bialata</name>
    <dbReference type="NCBI Taxonomy" id="797122"/>
    <lineage>
        <taxon>Eukaryota</taxon>
        <taxon>Metamonada</taxon>
        <taxon>Carpediemonas-like organisms</taxon>
        <taxon>Kipferlia</taxon>
    </lineage>
</organism>
<name>A0A9K3CYP5_9EUKA</name>